<comment type="caution">
    <text evidence="1">The sequence shown here is derived from an EMBL/GenBank/DDBJ whole genome shotgun (WGS) entry which is preliminary data.</text>
</comment>
<evidence type="ECO:0000313" key="1">
    <source>
        <dbReference type="EMBL" id="GJU01745.1"/>
    </source>
</evidence>
<protein>
    <recommendedName>
        <fullName evidence="3">Reverse transcriptase domain-containing protein</fullName>
    </recommendedName>
</protein>
<reference evidence="1" key="2">
    <citation type="submission" date="2022-01" db="EMBL/GenBank/DDBJ databases">
        <authorList>
            <person name="Yamashiro T."/>
            <person name="Shiraishi A."/>
            <person name="Satake H."/>
            <person name="Nakayama K."/>
        </authorList>
    </citation>
    <scope>NUCLEOTIDE SEQUENCE</scope>
</reference>
<evidence type="ECO:0000313" key="2">
    <source>
        <dbReference type="Proteomes" id="UP001151760"/>
    </source>
</evidence>
<reference evidence="1" key="1">
    <citation type="journal article" date="2022" name="Int. J. Mol. Sci.">
        <title>Draft Genome of Tanacetum Coccineum: Genomic Comparison of Closely Related Tanacetum-Family Plants.</title>
        <authorList>
            <person name="Yamashiro T."/>
            <person name="Shiraishi A."/>
            <person name="Nakayama K."/>
            <person name="Satake H."/>
        </authorList>
    </citation>
    <scope>NUCLEOTIDE SEQUENCE</scope>
</reference>
<dbReference type="InterPro" id="IPR043502">
    <property type="entry name" value="DNA/RNA_pol_sf"/>
</dbReference>
<dbReference type="EMBL" id="BQNB010020993">
    <property type="protein sequence ID" value="GJU01745.1"/>
    <property type="molecule type" value="Genomic_DNA"/>
</dbReference>
<evidence type="ECO:0008006" key="3">
    <source>
        <dbReference type="Google" id="ProtNLM"/>
    </source>
</evidence>
<dbReference type="Proteomes" id="UP001151760">
    <property type="component" value="Unassembled WGS sequence"/>
</dbReference>
<gene>
    <name evidence="1" type="ORF">Tco_1112083</name>
</gene>
<dbReference type="Gene3D" id="3.10.10.10">
    <property type="entry name" value="HIV Type 1 Reverse Transcriptase, subunit A, domain 1"/>
    <property type="match status" value="1"/>
</dbReference>
<keyword evidence="2" id="KW-1185">Reference proteome</keyword>
<accession>A0ABQ5IPU2</accession>
<dbReference type="SUPFAM" id="SSF56672">
    <property type="entry name" value="DNA/RNA polymerases"/>
    <property type="match status" value="1"/>
</dbReference>
<dbReference type="PANTHER" id="PTHR15503">
    <property type="entry name" value="LDOC1 RELATED"/>
    <property type="match status" value="1"/>
</dbReference>
<proteinExistence type="predicted"/>
<dbReference type="PANTHER" id="PTHR15503:SF45">
    <property type="entry name" value="RNA-DIRECTED DNA POLYMERASE HOMOLOG"/>
    <property type="match status" value="1"/>
</dbReference>
<name>A0ABQ5IPU2_9ASTR</name>
<dbReference type="InterPro" id="IPR032567">
    <property type="entry name" value="RTL1-rel"/>
</dbReference>
<sequence>MNVGMDWLSRPRAKIICYEKIFHISLSNRENLEVHRGRPKGNLKQLKTMKVNKPKLEDIRVVCEFLGVFLKYLSGLPPSREVEFRIGPIPGAMPVAKSPYRLEPTDMQELSNQLKDLQEKDFILPSSSPREAPFLFVKKKDGSFRKANIVADALSRKEWMKLRRARAISMTFHSSIKTKILED</sequence>
<organism evidence="1 2">
    <name type="scientific">Tanacetum coccineum</name>
    <dbReference type="NCBI Taxonomy" id="301880"/>
    <lineage>
        <taxon>Eukaryota</taxon>
        <taxon>Viridiplantae</taxon>
        <taxon>Streptophyta</taxon>
        <taxon>Embryophyta</taxon>
        <taxon>Tracheophyta</taxon>
        <taxon>Spermatophyta</taxon>
        <taxon>Magnoliopsida</taxon>
        <taxon>eudicotyledons</taxon>
        <taxon>Gunneridae</taxon>
        <taxon>Pentapetalae</taxon>
        <taxon>asterids</taxon>
        <taxon>campanulids</taxon>
        <taxon>Asterales</taxon>
        <taxon>Asteraceae</taxon>
        <taxon>Asteroideae</taxon>
        <taxon>Anthemideae</taxon>
        <taxon>Anthemidinae</taxon>
        <taxon>Tanacetum</taxon>
    </lineage>
</organism>